<dbReference type="PANTHER" id="PTHR45527:SF1">
    <property type="entry name" value="FATTY ACID SYNTHASE"/>
    <property type="match status" value="1"/>
</dbReference>
<dbReference type="GO" id="GO:0016874">
    <property type="term" value="F:ligase activity"/>
    <property type="evidence" value="ECO:0007669"/>
    <property type="project" value="UniProtKB-KW"/>
</dbReference>
<dbReference type="PROSITE" id="PS50075">
    <property type="entry name" value="CARRIER"/>
    <property type="match status" value="1"/>
</dbReference>
<dbReference type="InterPro" id="IPR000873">
    <property type="entry name" value="AMP-dep_synth/lig_dom"/>
</dbReference>
<dbReference type="Pfam" id="PF13193">
    <property type="entry name" value="AMP-binding_C"/>
    <property type="match status" value="1"/>
</dbReference>
<sequence length="1184" mass="129605">MAGGKRLAEASGPQLETPLVTLQTLLTQSAEKYPDNVALICRHQAADHLYQKSTRSGDEKDCLRWTYSQIHHVATTLAAKLYSLGVRREMRVVAFLRNGAQWLVGFWAAALLGCPFVTINASFADKPDDAQHMLGVAEGSVIMVEDAKMAGDVEKAAGPNLMDSMVVKYVCDTDGADQDPPSGWRSLSCDMDPAQEEIAMPPAEETRTKDDDLVLVIFTSGTTSRPKGVMQTNRSLVSGVQTGVPSLGLDTSSKSCDPLPLFHIFGILYFGHFWASGGSVCIPSAAFEPAATLQAIQDEKLTHLPGPPSLLNALVNHPSCKTTDTTSLKMIAMAAAVVMPEAIKAVGEALSCKNIACPFGMSEGTPITYHPYRNLPIEYSETDGITTGPCTAGARVRICAPDSRDLLQRGELGELHIGGPMIVPGYLGRDSDELYVDDGSQWMITGDQAKMDDKGEVYIMGRYKDLIIRAGENISPSSIEAVLDSMPGITSQVVGVADEVAGEVPAAVLKVDKGAEVDEDAMHELLSEKLGTTFVPAHVVKVQDLGMEDFPRTESGKYQKFELKEPVADFVHSSDTTKPVTEDEESSGKSGDNIDQLHQIWAKLLGMPQDKLSIDDPIQDLADSITVMRAASKIKRELEQDIGPHDIFDHPTIKAQSELLQSRKKPSSGKSKAPADKPRDGSPGVADISHMLGSEEKMAVLQSAFSSIAEPLGLTWDEDVQEVLPVWDWGAIMLRGPRAQSWNHRHAFATTQASTEQLKAALEKALSHQDMLRTLAITSADSTPSHVIIRSSPRWYKHVIREVNAVETAEKLKQLVLNDPELDFACAPGPLFRAVIAPIKDSGTSGLVYQAHHSCFDGLSIPNLVEDLTAYLNSDGKEADITPRSSYKGWADNTYLHRQSAQAQQTCDFHMQRLKGLSKLEDSLWPKRRVSGWFKGNFADVAKDHPDRKALDGDDSIGVDGVKSQVSLHGVQKLKQEHGFSAPAILKTSLALLNAHYTSTKNAIFTNYEAGRDWAFQEQWIADLLPNAMDVNGPTLEAVLNNITIDKSETCLAMIQRVQTEQSLLTRNAHAPLSSLQQQLGDDGTNLLDTMQRQIFNWLPGLKSTMSEPDDSPLKRTQMQSRSDVGILWNCGMIEDTFHVTASYDDAQLRKTEVEEAVERWCRISEWVSKEENWERAVGDCPDL</sequence>
<dbReference type="InterPro" id="IPR020845">
    <property type="entry name" value="AMP-binding_CS"/>
</dbReference>
<dbReference type="Gene3D" id="3.30.559.10">
    <property type="entry name" value="Chloramphenicol acetyltransferase-like domain"/>
    <property type="match status" value="1"/>
</dbReference>
<evidence type="ECO:0000256" key="3">
    <source>
        <dbReference type="ARBA" id="ARBA00022598"/>
    </source>
</evidence>
<dbReference type="GO" id="GO:0005737">
    <property type="term" value="C:cytoplasm"/>
    <property type="evidence" value="ECO:0007669"/>
    <property type="project" value="TreeGrafter"/>
</dbReference>
<dbReference type="GO" id="GO:0044550">
    <property type="term" value="P:secondary metabolite biosynthetic process"/>
    <property type="evidence" value="ECO:0007669"/>
    <property type="project" value="TreeGrafter"/>
</dbReference>
<evidence type="ECO:0000256" key="4">
    <source>
        <dbReference type="SAM" id="MobiDB-lite"/>
    </source>
</evidence>
<dbReference type="InterPro" id="IPR023213">
    <property type="entry name" value="CAT-like_dom_sf"/>
</dbReference>
<dbReference type="Pfam" id="PF00550">
    <property type="entry name" value="PP-binding"/>
    <property type="match status" value="1"/>
</dbReference>
<dbReference type="Pfam" id="PF00668">
    <property type="entry name" value="Condensation"/>
    <property type="match status" value="1"/>
</dbReference>
<dbReference type="GO" id="GO:0031177">
    <property type="term" value="F:phosphopantetheine binding"/>
    <property type="evidence" value="ECO:0007669"/>
    <property type="project" value="TreeGrafter"/>
</dbReference>
<dbReference type="InterPro" id="IPR001242">
    <property type="entry name" value="Condensation_dom"/>
</dbReference>
<dbReference type="InterPro" id="IPR042099">
    <property type="entry name" value="ANL_N_sf"/>
</dbReference>
<evidence type="ECO:0000313" key="6">
    <source>
        <dbReference type="EMBL" id="USW52954.1"/>
    </source>
</evidence>
<dbReference type="Gene3D" id="1.10.1200.10">
    <property type="entry name" value="ACP-like"/>
    <property type="match status" value="1"/>
</dbReference>
<feature type="domain" description="Carrier" evidence="5">
    <location>
        <begin position="588"/>
        <end position="664"/>
    </location>
</feature>
<dbReference type="InterPro" id="IPR009081">
    <property type="entry name" value="PP-bd_ACP"/>
</dbReference>
<dbReference type="Gene3D" id="3.30.559.30">
    <property type="entry name" value="Nonribosomal peptide synthetase, condensation domain"/>
    <property type="match status" value="1"/>
</dbReference>
<organism evidence="6 7">
    <name type="scientific">Septoria linicola</name>
    <dbReference type="NCBI Taxonomy" id="215465"/>
    <lineage>
        <taxon>Eukaryota</taxon>
        <taxon>Fungi</taxon>
        <taxon>Dikarya</taxon>
        <taxon>Ascomycota</taxon>
        <taxon>Pezizomycotina</taxon>
        <taxon>Dothideomycetes</taxon>
        <taxon>Dothideomycetidae</taxon>
        <taxon>Mycosphaerellales</taxon>
        <taxon>Mycosphaerellaceae</taxon>
        <taxon>Septoria</taxon>
    </lineage>
</organism>
<dbReference type="CDD" id="cd04433">
    <property type="entry name" value="AFD_class_I"/>
    <property type="match status" value="1"/>
</dbReference>
<evidence type="ECO:0000256" key="1">
    <source>
        <dbReference type="ARBA" id="ARBA00022450"/>
    </source>
</evidence>
<name>A0A9Q9APA5_9PEZI</name>
<dbReference type="Gene3D" id="3.30.300.30">
    <property type="match status" value="1"/>
</dbReference>
<keyword evidence="3" id="KW-0436">Ligase</keyword>
<keyword evidence="7" id="KW-1185">Reference proteome</keyword>
<reference evidence="6" key="1">
    <citation type="submission" date="2022-06" db="EMBL/GenBank/DDBJ databases">
        <title>Complete genome sequences of two strains of the flax pathogen Septoria linicola.</title>
        <authorList>
            <person name="Lapalu N."/>
            <person name="Simon A."/>
            <person name="Demenou B."/>
            <person name="Paumier D."/>
            <person name="Guillot M.-P."/>
            <person name="Gout L."/>
            <person name="Valade R."/>
        </authorList>
    </citation>
    <scope>NUCLEOTIDE SEQUENCE</scope>
    <source>
        <strain evidence="6">SE15195</strain>
    </source>
</reference>
<dbReference type="Gene3D" id="3.40.50.12780">
    <property type="entry name" value="N-terminal domain of ligase-like"/>
    <property type="match status" value="1"/>
</dbReference>
<accession>A0A9Q9APA5</accession>
<evidence type="ECO:0000259" key="5">
    <source>
        <dbReference type="PROSITE" id="PS50075"/>
    </source>
</evidence>
<dbReference type="PANTHER" id="PTHR45527">
    <property type="entry name" value="NONRIBOSOMAL PEPTIDE SYNTHETASE"/>
    <property type="match status" value="1"/>
</dbReference>
<dbReference type="AlphaFoldDB" id="A0A9Q9APA5"/>
<dbReference type="SUPFAM" id="SSF56801">
    <property type="entry name" value="Acetyl-CoA synthetase-like"/>
    <property type="match status" value="1"/>
</dbReference>
<dbReference type="SUPFAM" id="SSF52777">
    <property type="entry name" value="CoA-dependent acyltransferases"/>
    <property type="match status" value="2"/>
</dbReference>
<dbReference type="InterPro" id="IPR025110">
    <property type="entry name" value="AMP-bd_C"/>
</dbReference>
<dbReference type="Proteomes" id="UP001056384">
    <property type="component" value="Chromosome 5"/>
</dbReference>
<evidence type="ECO:0000256" key="2">
    <source>
        <dbReference type="ARBA" id="ARBA00022553"/>
    </source>
</evidence>
<protein>
    <submittedName>
        <fullName evidence="6">AMP-dependent synthetase/ligase, Condensation domain, phosphopantetheine binding ACP</fullName>
    </submittedName>
</protein>
<evidence type="ECO:0000313" key="7">
    <source>
        <dbReference type="Proteomes" id="UP001056384"/>
    </source>
</evidence>
<dbReference type="Pfam" id="PF00501">
    <property type="entry name" value="AMP-binding"/>
    <property type="match status" value="1"/>
</dbReference>
<feature type="region of interest" description="Disordered" evidence="4">
    <location>
        <begin position="658"/>
        <end position="688"/>
    </location>
</feature>
<keyword evidence="1" id="KW-0596">Phosphopantetheine</keyword>
<dbReference type="InterPro" id="IPR036736">
    <property type="entry name" value="ACP-like_sf"/>
</dbReference>
<feature type="region of interest" description="Disordered" evidence="4">
    <location>
        <begin position="572"/>
        <end position="593"/>
    </location>
</feature>
<dbReference type="InterPro" id="IPR045851">
    <property type="entry name" value="AMP-bd_C_sf"/>
</dbReference>
<dbReference type="SUPFAM" id="SSF47336">
    <property type="entry name" value="ACP-like"/>
    <property type="match status" value="1"/>
</dbReference>
<dbReference type="GO" id="GO:0043041">
    <property type="term" value="P:amino acid activation for nonribosomal peptide biosynthetic process"/>
    <property type="evidence" value="ECO:0007669"/>
    <property type="project" value="TreeGrafter"/>
</dbReference>
<gene>
    <name evidence="6" type="ORF">Slin15195_G062730</name>
</gene>
<keyword evidence="2" id="KW-0597">Phosphoprotein</keyword>
<dbReference type="EMBL" id="CP099422">
    <property type="protein sequence ID" value="USW52954.1"/>
    <property type="molecule type" value="Genomic_DNA"/>
</dbReference>
<dbReference type="PROSITE" id="PS00455">
    <property type="entry name" value="AMP_BINDING"/>
    <property type="match status" value="1"/>
</dbReference>
<proteinExistence type="predicted"/>